<dbReference type="InParanoid" id="A0A6P5IJ73"/>
<evidence type="ECO:0000256" key="6">
    <source>
        <dbReference type="ARBA" id="ARBA00023212"/>
    </source>
</evidence>
<protein>
    <recommendedName>
        <fullName evidence="9">Cytochrome b5 domain-containing protein 1</fullName>
    </recommendedName>
</protein>
<keyword evidence="3" id="KW-0349">Heme</keyword>
<dbReference type="Pfam" id="PF00173">
    <property type="entry name" value="Cyt-b5"/>
    <property type="match status" value="1"/>
</dbReference>
<evidence type="ECO:0000259" key="12">
    <source>
        <dbReference type="PROSITE" id="PS50255"/>
    </source>
</evidence>
<dbReference type="SMART" id="SM01117">
    <property type="entry name" value="Cyt-b5"/>
    <property type="match status" value="1"/>
</dbReference>
<dbReference type="AlphaFoldDB" id="A0A6P5IJ73"/>
<comment type="function">
    <text evidence="10">Radial spoke stalk protein that binds heme under oxidizing conditions. Required for the coordinated beating of multiple cilia maybe by functioning in a redox signaling pathway.</text>
</comment>
<evidence type="ECO:0000256" key="9">
    <source>
        <dbReference type="ARBA" id="ARBA00040649"/>
    </source>
</evidence>
<dbReference type="GO" id="GO:0003341">
    <property type="term" value="P:cilium movement"/>
    <property type="evidence" value="ECO:0007669"/>
    <property type="project" value="TreeGrafter"/>
</dbReference>
<comment type="similarity">
    <text evidence="8">Belongs to the cytochrome b5 family.</text>
</comment>
<sequence>MKRCCTATFPILPAFSERQRVFLSFWPATPVDGGLQRTMVPMSAGKSIPPPPREERRKRGALGWSEVDSGSTEGAPKRRVLEVEDSFPTPRKGWSQEWGAMLDIENDEMFEKPTRGLVAGPNTRYFQRRYFNMAEVAKHNTADDLWVTYLGSVYNLTSLAKEYKGSVLMKPILEAAGQDISHWFDPSTGEIRTHIDPLTGCRKYYTPRGRFVHIPPQLPRSDWANDFGQPWWRRTEYEVGLLSYKTRLIRIINMLTSQEQTLEVGALETMWEILHRYLPYNAHAASYTWKFNGVNLDMDKTLEQNGIADEDEEFYRLNMDPELYTPALLLYFNDDLTEL</sequence>
<evidence type="ECO:0000256" key="2">
    <source>
        <dbReference type="ARBA" id="ARBA00022490"/>
    </source>
</evidence>
<name>A0A6P5IJ73_PHACI</name>
<dbReference type="RefSeq" id="XP_020822217.1">
    <property type="nucleotide sequence ID" value="XM_020966558.1"/>
</dbReference>
<gene>
    <name evidence="14" type="primary">LOC110194327</name>
</gene>
<dbReference type="InterPro" id="IPR052320">
    <property type="entry name" value="Cytochrome_b5_domain"/>
</dbReference>
<feature type="region of interest" description="Disordered" evidence="11">
    <location>
        <begin position="41"/>
        <end position="76"/>
    </location>
</feature>
<keyword evidence="13" id="KW-1185">Reference proteome</keyword>
<dbReference type="GeneID" id="110194327"/>
<evidence type="ECO:0000256" key="1">
    <source>
        <dbReference type="ARBA" id="ARBA00004430"/>
    </source>
</evidence>
<keyword evidence="4" id="KW-0479">Metal-binding</keyword>
<dbReference type="PANTHER" id="PTHR21281">
    <property type="entry name" value="CYTOCHROME B5 DOMAIN-CONTAINING PROTEIN 1"/>
    <property type="match status" value="1"/>
</dbReference>
<dbReference type="InterPro" id="IPR036400">
    <property type="entry name" value="Cyt_B5-like_heme/steroid_sf"/>
</dbReference>
<dbReference type="Proteomes" id="UP000515140">
    <property type="component" value="Unplaced"/>
</dbReference>
<evidence type="ECO:0000256" key="7">
    <source>
        <dbReference type="ARBA" id="ARBA00023273"/>
    </source>
</evidence>
<dbReference type="PANTHER" id="PTHR21281:SF0">
    <property type="entry name" value="CYTOCHROME B5 DOMAIN-CONTAINING PROTEIN 1"/>
    <property type="match status" value="1"/>
</dbReference>
<keyword evidence="7" id="KW-0966">Cell projection</keyword>
<evidence type="ECO:0000256" key="11">
    <source>
        <dbReference type="SAM" id="MobiDB-lite"/>
    </source>
</evidence>
<proteinExistence type="inferred from homology"/>
<dbReference type="Gene3D" id="3.10.120.10">
    <property type="entry name" value="Cytochrome b5-like heme/steroid binding domain"/>
    <property type="match status" value="1"/>
</dbReference>
<comment type="subcellular location">
    <subcellularLocation>
        <location evidence="1">Cytoplasm</location>
        <location evidence="1">Cytoskeleton</location>
        <location evidence="1">Cilium axoneme</location>
    </subcellularLocation>
</comment>
<dbReference type="FunCoup" id="A0A6P5IJ73">
    <property type="interactions" value="38"/>
</dbReference>
<dbReference type="SUPFAM" id="SSF55856">
    <property type="entry name" value="Cytochrome b5-like heme/steroid binding domain"/>
    <property type="match status" value="1"/>
</dbReference>
<feature type="domain" description="Cytochrome b5 heme-binding" evidence="12">
    <location>
        <begin position="128"/>
        <end position="194"/>
    </location>
</feature>
<dbReference type="OMA" id="WWRRTEY"/>
<keyword evidence="6" id="KW-0206">Cytoskeleton</keyword>
<evidence type="ECO:0000313" key="14">
    <source>
        <dbReference type="RefSeq" id="XP_020822217.1"/>
    </source>
</evidence>
<evidence type="ECO:0000256" key="5">
    <source>
        <dbReference type="ARBA" id="ARBA00023004"/>
    </source>
</evidence>
<keyword evidence="5" id="KW-0408">Iron</keyword>
<dbReference type="InterPro" id="IPR001199">
    <property type="entry name" value="Cyt_B5-like_heme/steroid-bd"/>
</dbReference>
<evidence type="ECO:0000256" key="8">
    <source>
        <dbReference type="ARBA" id="ARBA00038168"/>
    </source>
</evidence>
<evidence type="ECO:0000256" key="4">
    <source>
        <dbReference type="ARBA" id="ARBA00022723"/>
    </source>
</evidence>
<evidence type="ECO:0000256" key="10">
    <source>
        <dbReference type="ARBA" id="ARBA00046139"/>
    </source>
</evidence>
<organism evidence="13 14">
    <name type="scientific">Phascolarctos cinereus</name>
    <name type="common">Koala</name>
    <dbReference type="NCBI Taxonomy" id="38626"/>
    <lineage>
        <taxon>Eukaryota</taxon>
        <taxon>Metazoa</taxon>
        <taxon>Chordata</taxon>
        <taxon>Craniata</taxon>
        <taxon>Vertebrata</taxon>
        <taxon>Euteleostomi</taxon>
        <taxon>Mammalia</taxon>
        <taxon>Metatheria</taxon>
        <taxon>Diprotodontia</taxon>
        <taxon>Phascolarctidae</taxon>
        <taxon>Phascolarctos</taxon>
    </lineage>
</organism>
<dbReference type="GO" id="GO:0005930">
    <property type="term" value="C:axoneme"/>
    <property type="evidence" value="ECO:0007669"/>
    <property type="project" value="UniProtKB-SubCell"/>
</dbReference>
<dbReference type="PROSITE" id="PS50255">
    <property type="entry name" value="CYTOCHROME_B5_2"/>
    <property type="match status" value="1"/>
</dbReference>
<evidence type="ECO:0000256" key="3">
    <source>
        <dbReference type="ARBA" id="ARBA00022617"/>
    </source>
</evidence>
<dbReference type="GO" id="GO:0046872">
    <property type="term" value="F:metal ion binding"/>
    <property type="evidence" value="ECO:0007669"/>
    <property type="project" value="UniProtKB-KW"/>
</dbReference>
<accession>A0A6P5IJ73</accession>
<keyword evidence="2" id="KW-0963">Cytoplasm</keyword>
<dbReference type="KEGG" id="pcw:110194327"/>
<evidence type="ECO:0000313" key="13">
    <source>
        <dbReference type="Proteomes" id="UP000515140"/>
    </source>
</evidence>
<reference evidence="14" key="1">
    <citation type="submission" date="2025-08" db="UniProtKB">
        <authorList>
            <consortium name="RefSeq"/>
        </authorList>
    </citation>
    <scope>IDENTIFICATION</scope>
    <source>
        <tissue evidence="14">Spleen</tissue>
    </source>
</reference>